<evidence type="ECO:0000256" key="1">
    <source>
        <dbReference type="ARBA" id="ARBA00000448"/>
    </source>
</evidence>
<keyword evidence="4" id="KW-0378">Hydrolase</keyword>
<reference evidence="9" key="1">
    <citation type="submission" date="2023-08" db="EMBL/GenBank/DDBJ databases">
        <authorList>
            <person name="Audoor S."/>
            <person name="Bilcke G."/>
        </authorList>
    </citation>
    <scope>NUCLEOTIDE SEQUENCE</scope>
</reference>
<organism evidence="9 10">
    <name type="scientific">Cylindrotheca closterium</name>
    <dbReference type="NCBI Taxonomy" id="2856"/>
    <lineage>
        <taxon>Eukaryota</taxon>
        <taxon>Sar</taxon>
        <taxon>Stramenopiles</taxon>
        <taxon>Ochrophyta</taxon>
        <taxon>Bacillariophyta</taxon>
        <taxon>Bacillariophyceae</taxon>
        <taxon>Bacillariophycidae</taxon>
        <taxon>Bacillariales</taxon>
        <taxon>Bacillariaceae</taxon>
        <taxon>Cylindrotheca</taxon>
    </lineage>
</organism>
<proteinExistence type="inferred from homology"/>
<comment type="caution">
    <text evidence="9">The sequence shown here is derived from an EMBL/GenBank/DDBJ whole genome shotgun (WGS) entry which is preliminary data.</text>
</comment>
<dbReference type="InterPro" id="IPR017853">
    <property type="entry name" value="GH"/>
</dbReference>
<dbReference type="PANTHER" id="PTHR10353:SF36">
    <property type="entry name" value="LP05116P"/>
    <property type="match status" value="1"/>
</dbReference>
<evidence type="ECO:0000256" key="8">
    <source>
        <dbReference type="SAM" id="Phobius"/>
    </source>
</evidence>
<evidence type="ECO:0000256" key="2">
    <source>
        <dbReference type="ARBA" id="ARBA00010838"/>
    </source>
</evidence>
<evidence type="ECO:0000256" key="3">
    <source>
        <dbReference type="ARBA" id="ARBA00012744"/>
    </source>
</evidence>
<comment type="catalytic activity">
    <reaction evidence="1">
        <text>Hydrolysis of terminal, non-reducing beta-D-glucosyl residues with release of beta-D-glucose.</text>
        <dbReference type="EC" id="3.2.1.21"/>
    </reaction>
</comment>
<feature type="compositionally biased region" description="Basic and acidic residues" evidence="7">
    <location>
        <begin position="1"/>
        <end position="10"/>
    </location>
</feature>
<dbReference type="GO" id="GO:0008422">
    <property type="term" value="F:beta-glucosidase activity"/>
    <property type="evidence" value="ECO:0007669"/>
    <property type="project" value="UniProtKB-EC"/>
</dbReference>
<keyword evidence="10" id="KW-1185">Reference proteome</keyword>
<evidence type="ECO:0000256" key="6">
    <source>
        <dbReference type="RuleBase" id="RU003690"/>
    </source>
</evidence>
<dbReference type="PRINTS" id="PR00131">
    <property type="entry name" value="GLHYDRLASE1"/>
</dbReference>
<dbReference type="GO" id="GO:0016052">
    <property type="term" value="P:carbohydrate catabolic process"/>
    <property type="evidence" value="ECO:0007669"/>
    <property type="project" value="UniProtKB-ARBA"/>
</dbReference>
<evidence type="ECO:0000256" key="4">
    <source>
        <dbReference type="ARBA" id="ARBA00022801"/>
    </source>
</evidence>
<keyword evidence="8" id="KW-1133">Transmembrane helix</keyword>
<evidence type="ECO:0000313" key="9">
    <source>
        <dbReference type="EMBL" id="CAJ1932316.1"/>
    </source>
</evidence>
<dbReference type="PANTHER" id="PTHR10353">
    <property type="entry name" value="GLYCOSYL HYDROLASE"/>
    <property type="match status" value="1"/>
</dbReference>
<dbReference type="EMBL" id="CAKOGP040000224">
    <property type="protein sequence ID" value="CAJ1932316.1"/>
    <property type="molecule type" value="Genomic_DNA"/>
</dbReference>
<keyword evidence="5" id="KW-0326">Glycosidase</keyword>
<gene>
    <name evidence="9" type="ORF">CYCCA115_LOCUS2775</name>
</gene>
<evidence type="ECO:0000313" key="10">
    <source>
        <dbReference type="Proteomes" id="UP001295423"/>
    </source>
</evidence>
<dbReference type="AlphaFoldDB" id="A0AAD2CEK9"/>
<dbReference type="InterPro" id="IPR001360">
    <property type="entry name" value="Glyco_hydro_1"/>
</dbReference>
<keyword evidence="8" id="KW-0812">Transmembrane</keyword>
<accession>A0AAD2CEK9</accession>
<comment type="similarity">
    <text evidence="2 6">Belongs to the glycosyl hydrolase 1 family.</text>
</comment>
<dbReference type="Pfam" id="PF00232">
    <property type="entry name" value="Glyco_hydro_1"/>
    <property type="match status" value="1"/>
</dbReference>
<keyword evidence="8" id="KW-0472">Membrane</keyword>
<sequence>MVDSHFESPTERSGLLAQPNEEPAFEGSSSKTKKAFGICIGSSIVLIVVASLIMVMHTTDMNNNKLRMESSLLEQQNQHHRFPSDFVWGAATSAYQIEGAAYEEGKGISIWDTFTKKNGIIMDGSSGDVACDHYHRVKEDIQLMKSLNIKAYRFSIAWTRIYPNGTGEINLPGVAFYNKLIDTLLEHDIEPWITLYHWDLPQALEDKYGGWLSPQIVHDFGLYAETCFALFGDRVQKWITINEAWTVAVQGYQDGSKAPGINENPAIQVYLSAHHLILAHARAAKIYHTKYAQSQDGVIGISNCGDFRYPKTPSDAQAAERAMVFQYAWMTDPFFFGDYPAEMKEILQDRLPQFTPEQRKELVGSADFMGLNHYSSLYAQEPEEPRTPESEFDGYWADMHVTFSSDPHWHKNYMGWSTNPDGCRELLLWITNRYNNKNADNKITPIYITENGTAEKEPDLATALRDEWRRRFFEGTLRACAEAIEMGIPLEGYFAWSLMDNFEWSFGYTKRFGLCYVDFETLERTPKSSAIWYGQTIEASGTNIIRRRLDH</sequence>
<dbReference type="InterPro" id="IPR033132">
    <property type="entry name" value="GH_1_N_CS"/>
</dbReference>
<dbReference type="Proteomes" id="UP001295423">
    <property type="component" value="Unassembled WGS sequence"/>
</dbReference>
<protein>
    <recommendedName>
        <fullName evidence="3">beta-glucosidase</fullName>
        <ecNumber evidence="3">3.2.1.21</ecNumber>
    </recommendedName>
</protein>
<dbReference type="EC" id="3.2.1.21" evidence="3"/>
<dbReference type="Gene3D" id="3.20.20.80">
    <property type="entry name" value="Glycosidases"/>
    <property type="match status" value="1"/>
</dbReference>
<dbReference type="PROSITE" id="PS00653">
    <property type="entry name" value="GLYCOSYL_HYDROL_F1_2"/>
    <property type="match status" value="1"/>
</dbReference>
<feature type="region of interest" description="Disordered" evidence="7">
    <location>
        <begin position="1"/>
        <end position="28"/>
    </location>
</feature>
<dbReference type="SUPFAM" id="SSF51445">
    <property type="entry name" value="(Trans)glycosidases"/>
    <property type="match status" value="1"/>
</dbReference>
<evidence type="ECO:0000256" key="7">
    <source>
        <dbReference type="SAM" id="MobiDB-lite"/>
    </source>
</evidence>
<evidence type="ECO:0000256" key="5">
    <source>
        <dbReference type="ARBA" id="ARBA00023295"/>
    </source>
</evidence>
<dbReference type="FunFam" id="3.20.20.80:FF:000011">
    <property type="entry name" value="Cytosolic beta-glucosidase"/>
    <property type="match status" value="1"/>
</dbReference>
<name>A0AAD2CEK9_9STRA</name>
<feature type="transmembrane region" description="Helical" evidence="8">
    <location>
        <begin position="35"/>
        <end position="56"/>
    </location>
</feature>